<evidence type="ECO:0000256" key="7">
    <source>
        <dbReference type="RuleBase" id="RU079119"/>
    </source>
</evidence>
<keyword evidence="5 7" id="KW-0472">Membrane</keyword>
<feature type="domain" description="Palmitoyltransferase DHHC" evidence="9">
    <location>
        <begin position="316"/>
        <end position="378"/>
    </location>
</feature>
<dbReference type="PANTHER" id="PTHR22883:SF203">
    <property type="entry name" value="PALMITOYLTRANSFERASE"/>
    <property type="match status" value="1"/>
</dbReference>
<reference evidence="10 11" key="1">
    <citation type="submission" date="2024-10" db="EMBL/GenBank/DDBJ databases">
        <title>Updated reference genomes for cyclostephanoid diatoms.</title>
        <authorList>
            <person name="Roberts W.R."/>
            <person name="Alverson A.J."/>
        </authorList>
    </citation>
    <scope>NUCLEOTIDE SEQUENCE [LARGE SCALE GENOMIC DNA]</scope>
    <source>
        <strain evidence="10 11">AJA232-27</strain>
    </source>
</reference>
<dbReference type="PANTHER" id="PTHR22883">
    <property type="entry name" value="ZINC FINGER DHHC DOMAIN CONTAINING PROTEIN"/>
    <property type="match status" value="1"/>
</dbReference>
<evidence type="ECO:0000313" key="11">
    <source>
        <dbReference type="Proteomes" id="UP001530293"/>
    </source>
</evidence>
<dbReference type="InterPro" id="IPR039859">
    <property type="entry name" value="PFA4/ZDH16/20/ERF2-like"/>
</dbReference>
<evidence type="ECO:0000256" key="4">
    <source>
        <dbReference type="ARBA" id="ARBA00022989"/>
    </source>
</evidence>
<sequence length="384" mass="43562">MAMTSRRMPSPNRSTNSVGGIVYPGRYNGHKTMSSLEIADDDDCELQLGEDVTNTNKSSSSMDEKYHLEREQAKLRHWKESEHAAGLVEPTWGDELEAYRRKGCCCPDHREAMSQMFHDEIDPGCGCIYLSALICSRLGAGRIGNMAVLKERYVMVEADDDDGDEDVDEQVRADGFVDDDGEEEDLAIHQRNNISSNNSRGKTATKTKQLVRKREIQLVVGPFWPMLLFITYPLIFGVSAFTLYTGLPGKPMYVQIVWALLTLQLIRSLFNTGFRDPGILQRRTRPPPVKEDDSDNDHATRRIGFRWGNEDGAWRWSDQAQSYRPKNSMFCPDCKVVIEEFDHTCPWTGTAIGKKNMRSFQMFVGLIFICLIMDIFLLTAGAMM</sequence>
<dbReference type="Pfam" id="PF01529">
    <property type="entry name" value="DHHC"/>
    <property type="match status" value="1"/>
</dbReference>
<evidence type="ECO:0000313" key="10">
    <source>
        <dbReference type="EMBL" id="KAL3770205.1"/>
    </source>
</evidence>
<name>A0ABD3NBZ6_9STRA</name>
<evidence type="ECO:0000256" key="8">
    <source>
        <dbReference type="SAM" id="MobiDB-lite"/>
    </source>
</evidence>
<dbReference type="GO" id="GO:0019706">
    <property type="term" value="F:protein-cysteine S-palmitoyltransferase activity"/>
    <property type="evidence" value="ECO:0007669"/>
    <property type="project" value="UniProtKB-EC"/>
</dbReference>
<comment type="domain">
    <text evidence="7">The DHHC domain is required for palmitoyltransferase activity.</text>
</comment>
<evidence type="ECO:0000259" key="9">
    <source>
        <dbReference type="Pfam" id="PF01529"/>
    </source>
</evidence>
<gene>
    <name evidence="10" type="ORF">ACHAWU_009145</name>
</gene>
<comment type="subcellular location">
    <subcellularLocation>
        <location evidence="1">Membrane</location>
        <topology evidence="1">Multi-pass membrane protein</topology>
    </subcellularLocation>
</comment>
<keyword evidence="3 7" id="KW-0812">Transmembrane</keyword>
<dbReference type="Proteomes" id="UP001530293">
    <property type="component" value="Unassembled WGS sequence"/>
</dbReference>
<protein>
    <recommendedName>
        <fullName evidence="7">Palmitoyltransferase</fullName>
        <ecNumber evidence="7">2.3.1.225</ecNumber>
    </recommendedName>
</protein>
<accession>A0ABD3NBZ6</accession>
<dbReference type="PROSITE" id="PS50216">
    <property type="entry name" value="DHHC"/>
    <property type="match status" value="1"/>
</dbReference>
<proteinExistence type="inferred from homology"/>
<comment type="caution">
    <text evidence="10">The sequence shown here is derived from an EMBL/GenBank/DDBJ whole genome shotgun (WGS) entry which is preliminary data.</text>
</comment>
<evidence type="ECO:0000256" key="6">
    <source>
        <dbReference type="ARBA" id="ARBA00023315"/>
    </source>
</evidence>
<feature type="transmembrane region" description="Helical" evidence="7">
    <location>
        <begin position="218"/>
        <end position="244"/>
    </location>
</feature>
<evidence type="ECO:0000256" key="3">
    <source>
        <dbReference type="ARBA" id="ARBA00022692"/>
    </source>
</evidence>
<feature type="region of interest" description="Disordered" evidence="8">
    <location>
        <begin position="1"/>
        <end position="22"/>
    </location>
</feature>
<dbReference type="EMBL" id="JALLBG020000044">
    <property type="protein sequence ID" value="KAL3770205.1"/>
    <property type="molecule type" value="Genomic_DNA"/>
</dbReference>
<keyword evidence="11" id="KW-1185">Reference proteome</keyword>
<dbReference type="EC" id="2.3.1.225" evidence="7"/>
<keyword evidence="4 7" id="KW-1133">Transmembrane helix</keyword>
<evidence type="ECO:0000256" key="5">
    <source>
        <dbReference type="ARBA" id="ARBA00023136"/>
    </source>
</evidence>
<dbReference type="GO" id="GO:0016020">
    <property type="term" value="C:membrane"/>
    <property type="evidence" value="ECO:0007669"/>
    <property type="project" value="UniProtKB-SubCell"/>
</dbReference>
<keyword evidence="6 7" id="KW-0012">Acyltransferase</keyword>
<dbReference type="InterPro" id="IPR001594">
    <property type="entry name" value="Palmitoyltrfase_DHHC"/>
</dbReference>
<feature type="transmembrane region" description="Helical" evidence="7">
    <location>
        <begin position="363"/>
        <end position="383"/>
    </location>
</feature>
<comment type="catalytic activity">
    <reaction evidence="7">
        <text>L-cysteinyl-[protein] + hexadecanoyl-CoA = S-hexadecanoyl-L-cysteinyl-[protein] + CoA</text>
        <dbReference type="Rhea" id="RHEA:36683"/>
        <dbReference type="Rhea" id="RHEA-COMP:10131"/>
        <dbReference type="Rhea" id="RHEA-COMP:11032"/>
        <dbReference type="ChEBI" id="CHEBI:29950"/>
        <dbReference type="ChEBI" id="CHEBI:57287"/>
        <dbReference type="ChEBI" id="CHEBI:57379"/>
        <dbReference type="ChEBI" id="CHEBI:74151"/>
        <dbReference type="EC" id="2.3.1.225"/>
    </reaction>
</comment>
<comment type="similarity">
    <text evidence="7">Belongs to the DHHC palmitoyltransferase family.</text>
</comment>
<evidence type="ECO:0000256" key="1">
    <source>
        <dbReference type="ARBA" id="ARBA00004141"/>
    </source>
</evidence>
<keyword evidence="2 7" id="KW-0808">Transferase</keyword>
<evidence type="ECO:0000256" key="2">
    <source>
        <dbReference type="ARBA" id="ARBA00022679"/>
    </source>
</evidence>
<dbReference type="AlphaFoldDB" id="A0ABD3NBZ6"/>
<feature type="transmembrane region" description="Helical" evidence="7">
    <location>
        <begin position="256"/>
        <end position="274"/>
    </location>
</feature>
<organism evidence="10 11">
    <name type="scientific">Discostella pseudostelligera</name>
    <dbReference type="NCBI Taxonomy" id="259834"/>
    <lineage>
        <taxon>Eukaryota</taxon>
        <taxon>Sar</taxon>
        <taxon>Stramenopiles</taxon>
        <taxon>Ochrophyta</taxon>
        <taxon>Bacillariophyta</taxon>
        <taxon>Coscinodiscophyceae</taxon>
        <taxon>Thalassiosirophycidae</taxon>
        <taxon>Stephanodiscales</taxon>
        <taxon>Stephanodiscaceae</taxon>
        <taxon>Discostella</taxon>
    </lineage>
</organism>